<dbReference type="Proteomes" id="UP000006546">
    <property type="component" value="Chromosome"/>
</dbReference>
<dbReference type="NCBIfam" id="NF004064">
    <property type="entry name" value="PRK05578.1"/>
    <property type="match status" value="1"/>
</dbReference>
<dbReference type="FunFam" id="3.40.140.10:FF:000008">
    <property type="entry name" value="Cytidine deaminase"/>
    <property type="match status" value="1"/>
</dbReference>
<dbReference type="RefSeq" id="WP_013758791.1">
    <property type="nucleotide sequence ID" value="NC_015500.1"/>
</dbReference>
<dbReference type="InterPro" id="IPR016192">
    <property type="entry name" value="APOBEC/CMP_deaminase_Zn-bd"/>
</dbReference>
<dbReference type="GO" id="GO:0008270">
    <property type="term" value="F:zinc ion binding"/>
    <property type="evidence" value="ECO:0007669"/>
    <property type="project" value="UniProtKB-UniRule"/>
</dbReference>
<keyword evidence="7 14" id="KW-0378">Hydrolase</keyword>
<protein>
    <recommendedName>
        <fullName evidence="5 14">Cytidine deaminase</fullName>
        <ecNumber evidence="4 14">3.5.4.5</ecNumber>
    </recommendedName>
    <alternativeName>
        <fullName evidence="9 14">Cytidine aminohydrolase</fullName>
    </alternativeName>
</protein>
<name>F4LQ08_TREBD</name>
<evidence type="ECO:0000256" key="1">
    <source>
        <dbReference type="ARBA" id="ARBA00001947"/>
    </source>
</evidence>
<dbReference type="GO" id="GO:0004126">
    <property type="term" value="F:cytidine deaminase activity"/>
    <property type="evidence" value="ECO:0007669"/>
    <property type="project" value="UniProtKB-UniRule"/>
</dbReference>
<evidence type="ECO:0000313" key="17">
    <source>
        <dbReference type="Proteomes" id="UP000006546"/>
    </source>
</evidence>
<evidence type="ECO:0000259" key="15">
    <source>
        <dbReference type="PROSITE" id="PS51747"/>
    </source>
</evidence>
<evidence type="ECO:0000256" key="2">
    <source>
        <dbReference type="ARBA" id="ARBA00003949"/>
    </source>
</evidence>
<reference evidence="17" key="1">
    <citation type="submission" date="2011-04" db="EMBL/GenBank/DDBJ databases">
        <title>The complete genome of Treponema brennaborense DSM 12168.</title>
        <authorList>
            <person name="Lucas S."/>
            <person name="Han J."/>
            <person name="Lapidus A."/>
            <person name="Bruce D."/>
            <person name="Goodwin L."/>
            <person name="Pitluck S."/>
            <person name="Peters L."/>
            <person name="Kyrpides N."/>
            <person name="Mavromatis K."/>
            <person name="Ivanova N."/>
            <person name="Mikhailova N."/>
            <person name="Pagani I."/>
            <person name="Teshima H."/>
            <person name="Detter J.C."/>
            <person name="Tapia R."/>
            <person name="Han C."/>
            <person name="Land M."/>
            <person name="Hauser L."/>
            <person name="Markowitz V."/>
            <person name="Cheng J.-F."/>
            <person name="Hugenholtz P."/>
            <person name="Woyke T."/>
            <person name="Wu D."/>
            <person name="Gronow S."/>
            <person name="Wellnitz S."/>
            <person name="Brambilla E."/>
            <person name="Klenk H.-P."/>
            <person name="Eisen J.A."/>
        </authorList>
    </citation>
    <scope>NUCLEOTIDE SEQUENCE [LARGE SCALE GENOMIC DNA]</scope>
    <source>
        <strain evidence="17">DSM 12168 / CIP 105900 / DD5/3</strain>
    </source>
</reference>
<dbReference type="KEGG" id="tbe:Trebr_1664"/>
<proteinExistence type="inferred from homology"/>
<dbReference type="GO" id="GO:0072527">
    <property type="term" value="P:pyrimidine-containing compound metabolic process"/>
    <property type="evidence" value="ECO:0007669"/>
    <property type="project" value="UniProtKB-ARBA"/>
</dbReference>
<evidence type="ECO:0000256" key="4">
    <source>
        <dbReference type="ARBA" id="ARBA00012783"/>
    </source>
</evidence>
<dbReference type="CDD" id="cd01283">
    <property type="entry name" value="cytidine_deaminase"/>
    <property type="match status" value="1"/>
</dbReference>
<feature type="binding site" evidence="13">
    <location>
        <position position="90"/>
    </location>
    <ligand>
        <name>Zn(2+)</name>
        <dbReference type="ChEBI" id="CHEBI:29105"/>
        <note>catalytic</note>
    </ligand>
</feature>
<feature type="binding site" evidence="13">
    <location>
        <position position="56"/>
    </location>
    <ligand>
        <name>Zn(2+)</name>
        <dbReference type="ChEBI" id="CHEBI:29105"/>
        <note>catalytic</note>
    </ligand>
</feature>
<keyword evidence="6 13" id="KW-0479">Metal-binding</keyword>
<accession>F4LQ08</accession>
<keyword evidence="8 13" id="KW-0862">Zinc</keyword>
<dbReference type="EMBL" id="CP002696">
    <property type="protein sequence ID" value="AEE17086.1"/>
    <property type="molecule type" value="Genomic_DNA"/>
</dbReference>
<dbReference type="STRING" id="906968.Trebr_1664"/>
<evidence type="ECO:0000256" key="6">
    <source>
        <dbReference type="ARBA" id="ARBA00022723"/>
    </source>
</evidence>
<organism evidence="16 17">
    <name type="scientific">Treponema brennaborense (strain DSM 12168 / CIP 105900 / DD5/3)</name>
    <dbReference type="NCBI Taxonomy" id="906968"/>
    <lineage>
        <taxon>Bacteria</taxon>
        <taxon>Pseudomonadati</taxon>
        <taxon>Spirochaetota</taxon>
        <taxon>Spirochaetia</taxon>
        <taxon>Spirochaetales</taxon>
        <taxon>Treponemataceae</taxon>
        <taxon>Treponema</taxon>
    </lineage>
</organism>
<dbReference type="InterPro" id="IPR050202">
    <property type="entry name" value="Cyt/Deoxycyt_deaminase"/>
</dbReference>
<dbReference type="GO" id="GO:0042802">
    <property type="term" value="F:identical protein binding"/>
    <property type="evidence" value="ECO:0007669"/>
    <property type="project" value="UniProtKB-ARBA"/>
</dbReference>
<dbReference type="InterPro" id="IPR002125">
    <property type="entry name" value="CMP_dCMP_dom"/>
</dbReference>
<evidence type="ECO:0000256" key="10">
    <source>
        <dbReference type="ARBA" id="ARBA00049252"/>
    </source>
</evidence>
<dbReference type="EC" id="3.5.4.5" evidence="4 14"/>
<evidence type="ECO:0000256" key="3">
    <source>
        <dbReference type="ARBA" id="ARBA00006576"/>
    </source>
</evidence>
<comment type="cofactor">
    <cofactor evidence="1 13 14">
        <name>Zn(2+)</name>
        <dbReference type="ChEBI" id="CHEBI:29105"/>
    </cofactor>
</comment>
<comment type="function">
    <text evidence="2 14">This enzyme scavenges exogenous and endogenous cytidine and 2'-deoxycytidine for UMP synthesis.</text>
</comment>
<dbReference type="SUPFAM" id="SSF53927">
    <property type="entry name" value="Cytidine deaminase-like"/>
    <property type="match status" value="1"/>
</dbReference>
<evidence type="ECO:0000256" key="12">
    <source>
        <dbReference type="PIRSR" id="PIRSR606262-1"/>
    </source>
</evidence>
<dbReference type="PANTHER" id="PTHR11644">
    <property type="entry name" value="CYTIDINE DEAMINASE"/>
    <property type="match status" value="1"/>
</dbReference>
<feature type="domain" description="CMP/dCMP-type deaminase" evidence="15">
    <location>
        <begin position="4"/>
        <end position="132"/>
    </location>
</feature>
<dbReference type="InterPro" id="IPR006262">
    <property type="entry name" value="Cyt_deam_tetra"/>
</dbReference>
<evidence type="ECO:0000256" key="14">
    <source>
        <dbReference type="RuleBase" id="RU364006"/>
    </source>
</evidence>
<dbReference type="HOGENOM" id="CLU_097262_1_2_12"/>
<evidence type="ECO:0000313" key="16">
    <source>
        <dbReference type="EMBL" id="AEE17086.1"/>
    </source>
</evidence>
<dbReference type="GO" id="GO:0055086">
    <property type="term" value="P:nucleobase-containing small molecule metabolic process"/>
    <property type="evidence" value="ECO:0007669"/>
    <property type="project" value="UniProtKB-ARBA"/>
</dbReference>
<evidence type="ECO:0000256" key="5">
    <source>
        <dbReference type="ARBA" id="ARBA00018266"/>
    </source>
</evidence>
<comment type="similarity">
    <text evidence="3 14">Belongs to the cytidine and deoxycytidylate deaminase family.</text>
</comment>
<dbReference type="NCBIfam" id="TIGR01354">
    <property type="entry name" value="cyt_deam_tetra"/>
    <property type="match status" value="1"/>
</dbReference>
<sequence length="135" mass="14520">MEKDQIRAFYRAALRAAEKSYSPYSHFPVGAALLLSDGTVVTGANIENRSFGLTNCAERTAVFTAIAAGHTTFKALAIATPRSDYPVGPCGACRQVLTEFAPPETPVFFGSNEDELVSTTLGALYPYDSLHELVQ</sequence>
<comment type="catalytic activity">
    <reaction evidence="11 14">
        <text>cytidine + H2O + H(+) = uridine + NH4(+)</text>
        <dbReference type="Rhea" id="RHEA:16069"/>
        <dbReference type="ChEBI" id="CHEBI:15377"/>
        <dbReference type="ChEBI" id="CHEBI:15378"/>
        <dbReference type="ChEBI" id="CHEBI:16704"/>
        <dbReference type="ChEBI" id="CHEBI:17562"/>
        <dbReference type="ChEBI" id="CHEBI:28938"/>
        <dbReference type="EC" id="3.5.4.5"/>
    </reaction>
</comment>
<evidence type="ECO:0000256" key="8">
    <source>
        <dbReference type="ARBA" id="ARBA00022833"/>
    </source>
</evidence>
<dbReference type="GO" id="GO:0005829">
    <property type="term" value="C:cytosol"/>
    <property type="evidence" value="ECO:0007669"/>
    <property type="project" value="TreeGrafter"/>
</dbReference>
<dbReference type="InterPro" id="IPR016193">
    <property type="entry name" value="Cytidine_deaminase-like"/>
</dbReference>
<feature type="active site" description="Proton donor" evidence="12">
    <location>
        <position position="58"/>
    </location>
</feature>
<keyword evidence="17" id="KW-1185">Reference proteome</keyword>
<dbReference type="PANTHER" id="PTHR11644:SF2">
    <property type="entry name" value="CYTIDINE DEAMINASE"/>
    <property type="match status" value="1"/>
</dbReference>
<dbReference type="Gene3D" id="3.40.140.10">
    <property type="entry name" value="Cytidine Deaminase, domain 2"/>
    <property type="match status" value="1"/>
</dbReference>
<feature type="binding site" evidence="13">
    <location>
        <position position="93"/>
    </location>
    <ligand>
        <name>Zn(2+)</name>
        <dbReference type="ChEBI" id="CHEBI:29105"/>
        <note>catalytic</note>
    </ligand>
</feature>
<dbReference type="eggNOG" id="COG0295">
    <property type="taxonomic scope" value="Bacteria"/>
</dbReference>
<dbReference type="PROSITE" id="PS00903">
    <property type="entry name" value="CYT_DCMP_DEAMINASES_1"/>
    <property type="match status" value="1"/>
</dbReference>
<comment type="catalytic activity">
    <reaction evidence="10 14">
        <text>2'-deoxycytidine + H2O + H(+) = 2'-deoxyuridine + NH4(+)</text>
        <dbReference type="Rhea" id="RHEA:13433"/>
        <dbReference type="ChEBI" id="CHEBI:15377"/>
        <dbReference type="ChEBI" id="CHEBI:15378"/>
        <dbReference type="ChEBI" id="CHEBI:15698"/>
        <dbReference type="ChEBI" id="CHEBI:16450"/>
        <dbReference type="ChEBI" id="CHEBI:28938"/>
        <dbReference type="EC" id="3.5.4.5"/>
    </reaction>
</comment>
<dbReference type="OrthoDB" id="9795347at2"/>
<evidence type="ECO:0000256" key="11">
    <source>
        <dbReference type="ARBA" id="ARBA00049558"/>
    </source>
</evidence>
<dbReference type="PROSITE" id="PS51747">
    <property type="entry name" value="CYT_DCMP_DEAMINASES_2"/>
    <property type="match status" value="1"/>
</dbReference>
<evidence type="ECO:0000256" key="13">
    <source>
        <dbReference type="PIRSR" id="PIRSR606262-3"/>
    </source>
</evidence>
<dbReference type="AlphaFoldDB" id="F4LQ08"/>
<dbReference type="Pfam" id="PF00383">
    <property type="entry name" value="dCMP_cyt_deam_1"/>
    <property type="match status" value="1"/>
</dbReference>
<gene>
    <name evidence="16" type="ordered locus">Trebr_1664</name>
</gene>
<evidence type="ECO:0000256" key="9">
    <source>
        <dbReference type="ARBA" id="ARBA00032005"/>
    </source>
</evidence>
<evidence type="ECO:0000256" key="7">
    <source>
        <dbReference type="ARBA" id="ARBA00022801"/>
    </source>
</evidence>